<dbReference type="PANTHER" id="PTHR30473:SF1">
    <property type="entry name" value="PHOH-LIKE PROTEIN"/>
    <property type="match status" value="1"/>
</dbReference>
<dbReference type="SUPFAM" id="SSF52540">
    <property type="entry name" value="P-loop containing nucleoside triphosphate hydrolases"/>
    <property type="match status" value="1"/>
</dbReference>
<keyword evidence="4" id="KW-0547">Nucleotide-binding</keyword>
<gene>
    <name evidence="8" type="ordered locus">Mmar10_0329</name>
</gene>
<proteinExistence type="inferred from homology"/>
<dbReference type="KEGG" id="mmr:Mmar10_0329"/>
<evidence type="ECO:0000256" key="4">
    <source>
        <dbReference type="ARBA" id="ARBA00022741"/>
    </source>
</evidence>
<dbReference type="HOGENOM" id="CLU_841462_0_0_5"/>
<dbReference type="eggNOG" id="COG1702">
    <property type="taxonomic scope" value="Bacteria"/>
</dbReference>
<dbReference type="STRING" id="394221.Mmar10_0329"/>
<dbReference type="RefSeq" id="WP_011642269.1">
    <property type="nucleotide sequence ID" value="NC_008347.1"/>
</dbReference>
<dbReference type="AlphaFoldDB" id="Q0ASW5"/>
<organism evidence="8 9">
    <name type="scientific">Maricaulis maris (strain MCS10)</name>
    <name type="common">Caulobacter maris</name>
    <dbReference type="NCBI Taxonomy" id="394221"/>
    <lineage>
        <taxon>Bacteria</taxon>
        <taxon>Pseudomonadati</taxon>
        <taxon>Pseudomonadota</taxon>
        <taxon>Alphaproteobacteria</taxon>
        <taxon>Maricaulales</taxon>
        <taxon>Maricaulaceae</taxon>
        <taxon>Maricaulis</taxon>
    </lineage>
</organism>
<keyword evidence="3" id="KW-0963">Cytoplasm</keyword>
<dbReference type="PANTHER" id="PTHR30473">
    <property type="entry name" value="PROTEIN PHOH"/>
    <property type="match status" value="1"/>
</dbReference>
<evidence type="ECO:0000256" key="3">
    <source>
        <dbReference type="ARBA" id="ARBA00022490"/>
    </source>
</evidence>
<evidence type="ECO:0000256" key="5">
    <source>
        <dbReference type="ARBA" id="ARBA00022840"/>
    </source>
</evidence>
<feature type="domain" description="PhoH-like protein" evidence="7">
    <location>
        <begin position="117"/>
        <end position="321"/>
    </location>
</feature>
<dbReference type="EMBL" id="CP000449">
    <property type="protein sequence ID" value="ABI64622.1"/>
    <property type="molecule type" value="Genomic_DNA"/>
</dbReference>
<dbReference type="InterPro" id="IPR027417">
    <property type="entry name" value="P-loop_NTPase"/>
</dbReference>
<dbReference type="InterPro" id="IPR003714">
    <property type="entry name" value="PhoH"/>
</dbReference>
<dbReference type="GO" id="GO:0005829">
    <property type="term" value="C:cytosol"/>
    <property type="evidence" value="ECO:0007669"/>
    <property type="project" value="TreeGrafter"/>
</dbReference>
<evidence type="ECO:0000313" key="8">
    <source>
        <dbReference type="EMBL" id="ABI64622.1"/>
    </source>
</evidence>
<protein>
    <recommendedName>
        <fullName evidence="6">PhoH-like protein</fullName>
    </recommendedName>
</protein>
<evidence type="ECO:0000313" key="9">
    <source>
        <dbReference type="Proteomes" id="UP000001964"/>
    </source>
</evidence>
<accession>Q0ASW5</accession>
<keyword evidence="9" id="KW-1185">Reference proteome</keyword>
<dbReference type="GO" id="GO:0005524">
    <property type="term" value="F:ATP binding"/>
    <property type="evidence" value="ECO:0007669"/>
    <property type="project" value="UniProtKB-KW"/>
</dbReference>
<keyword evidence="5" id="KW-0067">ATP-binding</keyword>
<comment type="subcellular location">
    <subcellularLocation>
        <location evidence="1">Cytoplasm</location>
    </subcellularLocation>
</comment>
<evidence type="ECO:0000256" key="2">
    <source>
        <dbReference type="ARBA" id="ARBA00010393"/>
    </source>
</evidence>
<evidence type="ECO:0000256" key="6">
    <source>
        <dbReference type="ARBA" id="ARBA00039970"/>
    </source>
</evidence>
<sequence length="330" mass="35553">MTTRPTTDPDQTFRASLDLSNAFAGQIRSAGAEVLARLVPELAPYHATLHLTGNRLDLAGDEAAVQMLQEVVQTAAEASQDGASPDHIWAADAIAASLRQALERGLAFRVPGLRNAVRPKTVMQHAFMSALLAKSPPVVIGAGPTGTGKTHLALAAGLNLLEDGKFRHLVIARPHVFERGEVVTAQTRTDTAYDGQFAAIEDELTDLVGPEELKRLQEARRLEIMPVGRMRGRTFQNAYVIVDEAQNMNIQRTRMAVTRLGQNSRIVLTGDPSHVELKDEGPSGLAHLIDLVEGSDIARVFHFSAAQIVRDPVVATLEALYAQDNASGPA</sequence>
<dbReference type="Proteomes" id="UP000001964">
    <property type="component" value="Chromosome"/>
</dbReference>
<evidence type="ECO:0000256" key="1">
    <source>
        <dbReference type="ARBA" id="ARBA00004496"/>
    </source>
</evidence>
<dbReference type="OrthoDB" id="9805148at2"/>
<comment type="similarity">
    <text evidence="2">Belongs to the PhoH family.</text>
</comment>
<name>Q0ASW5_MARMM</name>
<dbReference type="InterPro" id="IPR051451">
    <property type="entry name" value="PhoH2-like"/>
</dbReference>
<reference evidence="8 9" key="1">
    <citation type="submission" date="2006-08" db="EMBL/GenBank/DDBJ databases">
        <title>Complete sequence of Maricaulis maris MCS10.</title>
        <authorList>
            <consortium name="US DOE Joint Genome Institute"/>
            <person name="Copeland A."/>
            <person name="Lucas S."/>
            <person name="Lapidus A."/>
            <person name="Barry K."/>
            <person name="Detter J.C."/>
            <person name="Glavina del Rio T."/>
            <person name="Hammon N."/>
            <person name="Israni S."/>
            <person name="Dalin E."/>
            <person name="Tice H."/>
            <person name="Pitluck S."/>
            <person name="Saunders E."/>
            <person name="Brettin T."/>
            <person name="Bruce D."/>
            <person name="Han C."/>
            <person name="Tapia R."/>
            <person name="Gilna P."/>
            <person name="Schmutz J."/>
            <person name="Larimer F."/>
            <person name="Land M."/>
            <person name="Hauser L."/>
            <person name="Kyrpides N."/>
            <person name="Mikhailova N."/>
            <person name="Viollier P."/>
            <person name="Stephens C."/>
            <person name="Richardson P."/>
        </authorList>
    </citation>
    <scope>NUCLEOTIDE SEQUENCE [LARGE SCALE GENOMIC DNA]</scope>
    <source>
        <strain evidence="8 9">MCS10</strain>
    </source>
</reference>
<dbReference type="Pfam" id="PF02562">
    <property type="entry name" value="PhoH"/>
    <property type="match status" value="1"/>
</dbReference>
<dbReference type="Gene3D" id="3.40.50.300">
    <property type="entry name" value="P-loop containing nucleotide triphosphate hydrolases"/>
    <property type="match status" value="1"/>
</dbReference>
<evidence type="ECO:0000259" key="7">
    <source>
        <dbReference type="Pfam" id="PF02562"/>
    </source>
</evidence>